<evidence type="ECO:0000313" key="3">
    <source>
        <dbReference type="Proteomes" id="UP000568106"/>
    </source>
</evidence>
<dbReference type="Gene3D" id="2.60.120.10">
    <property type="entry name" value="Jelly Rolls"/>
    <property type="match status" value="1"/>
</dbReference>
<keyword evidence="3" id="KW-1185">Reference proteome</keyword>
<organism evidence="2 3">
    <name type="scientific">Tunturiibacter empetritectus</name>
    <dbReference type="NCBI Taxonomy" id="3069691"/>
    <lineage>
        <taxon>Bacteria</taxon>
        <taxon>Pseudomonadati</taxon>
        <taxon>Acidobacteriota</taxon>
        <taxon>Terriglobia</taxon>
        <taxon>Terriglobales</taxon>
        <taxon>Acidobacteriaceae</taxon>
        <taxon>Tunturiibacter</taxon>
    </lineage>
</organism>
<accession>A0A7W8MRY2</accession>
<feature type="domain" description="Cupin type-2" evidence="1">
    <location>
        <begin position="12"/>
        <end position="72"/>
    </location>
</feature>
<sequence length="115" mass="13024">MFIIEHTTRQKGGPPRHIHPHQDEWFYVIEGEFLFEVGHDRVTLRPGGSILAPRNLPHAWAFVGNNGGRMLISYTPAGKMEAFFREVTKGNSMPPQDEALFEKFDLILTGPPLLV</sequence>
<dbReference type="InterPro" id="IPR053146">
    <property type="entry name" value="QDO-like"/>
</dbReference>
<protein>
    <submittedName>
        <fullName evidence="2">Quercetin dioxygenase-like cupin family protein</fullName>
    </submittedName>
</protein>
<dbReference type="SUPFAM" id="SSF51182">
    <property type="entry name" value="RmlC-like cupins"/>
    <property type="match status" value="1"/>
</dbReference>
<dbReference type="InterPro" id="IPR013096">
    <property type="entry name" value="Cupin_2"/>
</dbReference>
<dbReference type="EMBL" id="JACHDY010000002">
    <property type="protein sequence ID" value="MBB5316634.1"/>
    <property type="molecule type" value="Genomic_DNA"/>
</dbReference>
<dbReference type="Proteomes" id="UP000568106">
    <property type="component" value="Unassembled WGS sequence"/>
</dbReference>
<comment type="caution">
    <text evidence="2">The sequence shown here is derived from an EMBL/GenBank/DDBJ whole genome shotgun (WGS) entry which is preliminary data.</text>
</comment>
<proteinExistence type="predicted"/>
<dbReference type="Pfam" id="PF07883">
    <property type="entry name" value="Cupin_2"/>
    <property type="match status" value="1"/>
</dbReference>
<dbReference type="InterPro" id="IPR011051">
    <property type="entry name" value="RmlC_Cupin_sf"/>
</dbReference>
<evidence type="ECO:0000313" key="2">
    <source>
        <dbReference type="EMBL" id="MBB5316634.1"/>
    </source>
</evidence>
<dbReference type="GO" id="GO:0051213">
    <property type="term" value="F:dioxygenase activity"/>
    <property type="evidence" value="ECO:0007669"/>
    <property type="project" value="UniProtKB-KW"/>
</dbReference>
<dbReference type="AlphaFoldDB" id="A0A7W8MRY2"/>
<dbReference type="InterPro" id="IPR014710">
    <property type="entry name" value="RmlC-like_jellyroll"/>
</dbReference>
<evidence type="ECO:0000259" key="1">
    <source>
        <dbReference type="Pfam" id="PF07883"/>
    </source>
</evidence>
<dbReference type="PANTHER" id="PTHR36440:SF1">
    <property type="entry name" value="PUTATIVE (AFU_ORTHOLOGUE AFUA_8G07350)-RELATED"/>
    <property type="match status" value="1"/>
</dbReference>
<dbReference type="PANTHER" id="PTHR36440">
    <property type="entry name" value="PUTATIVE (AFU_ORTHOLOGUE AFUA_8G07350)-RELATED"/>
    <property type="match status" value="1"/>
</dbReference>
<name>A0A7W8MRY2_9BACT</name>
<reference evidence="2" key="1">
    <citation type="submission" date="2020-08" db="EMBL/GenBank/DDBJ databases">
        <title>Genomic Encyclopedia of Type Strains, Phase IV (KMG-V): Genome sequencing to study the core and pangenomes of soil and plant-associated prokaryotes.</title>
        <authorList>
            <person name="Whitman W."/>
        </authorList>
    </citation>
    <scope>NUCLEOTIDE SEQUENCE [LARGE SCALE GENOMIC DNA]</scope>
    <source>
        <strain evidence="2">M8UP27</strain>
    </source>
</reference>
<gene>
    <name evidence="2" type="ORF">HDF09_001303</name>
</gene>